<dbReference type="Gene3D" id="3.10.110.10">
    <property type="entry name" value="Ubiquitin Conjugating Enzyme"/>
    <property type="match status" value="1"/>
</dbReference>
<dbReference type="Proteomes" id="UP000664521">
    <property type="component" value="Unassembled WGS sequence"/>
</dbReference>
<evidence type="ECO:0000256" key="2">
    <source>
        <dbReference type="SAM" id="MobiDB-lite"/>
    </source>
</evidence>
<dbReference type="Pfam" id="PF00179">
    <property type="entry name" value="UQ_con"/>
    <property type="match status" value="1"/>
</dbReference>
<dbReference type="SMART" id="SM00212">
    <property type="entry name" value="UBCc"/>
    <property type="match status" value="1"/>
</dbReference>
<dbReference type="PANTHER" id="PTHR24067">
    <property type="entry name" value="UBIQUITIN-CONJUGATING ENZYME E2"/>
    <property type="match status" value="1"/>
</dbReference>
<accession>A0A8H3J169</accession>
<comment type="caution">
    <text evidence="4">The sequence shown here is derived from an EMBL/GenBank/DDBJ whole genome shotgun (WGS) entry which is preliminary data.</text>
</comment>
<gene>
    <name evidence="4" type="ORF">HETSPECPRED_001387</name>
</gene>
<sequence length="304" mass="33238">MAFPTFNTKSPTIKRILKEATELSKNADPTLHAAPLETDLFEWHFTIRGPPSTPYADGAYHGRIILPQQYPLRPPSFRFLTPSGRFESNREICLSISGHHEETWQPAWGIRTALWALRAFMEGGAKGQVGGMEMGEAERRRLAEESKAWKCVGCGGRTNIEILKSQQEEGATSSGAGVIPDELKFGYKDEMPALSKTESHEPVGSKPQGTEDAPEVLIHNQASLSTNNSRKDSSTSSSTSTSIRARTSPSEVVPPLSQQRPLQPLQTVVVREAAPQEAVPGWVDKAIVGVLAMLIVVIIRKSIS</sequence>
<evidence type="ECO:0000259" key="3">
    <source>
        <dbReference type="PROSITE" id="PS50127"/>
    </source>
</evidence>
<dbReference type="AlphaFoldDB" id="A0A8H3J169"/>
<dbReference type="InterPro" id="IPR000608">
    <property type="entry name" value="UBC"/>
</dbReference>
<organism evidence="4 5">
    <name type="scientific">Heterodermia speciosa</name>
    <dbReference type="NCBI Taxonomy" id="116794"/>
    <lineage>
        <taxon>Eukaryota</taxon>
        <taxon>Fungi</taxon>
        <taxon>Dikarya</taxon>
        <taxon>Ascomycota</taxon>
        <taxon>Pezizomycotina</taxon>
        <taxon>Lecanoromycetes</taxon>
        <taxon>OSLEUM clade</taxon>
        <taxon>Lecanoromycetidae</taxon>
        <taxon>Caliciales</taxon>
        <taxon>Physciaceae</taxon>
        <taxon>Heterodermia</taxon>
    </lineage>
</organism>
<dbReference type="EMBL" id="CAJPDS010000120">
    <property type="protein sequence ID" value="CAF9938802.1"/>
    <property type="molecule type" value="Genomic_DNA"/>
</dbReference>
<protein>
    <recommendedName>
        <fullName evidence="3">UBC core domain-containing protein</fullName>
    </recommendedName>
</protein>
<keyword evidence="5" id="KW-1185">Reference proteome</keyword>
<dbReference type="InterPro" id="IPR050113">
    <property type="entry name" value="Ub_conjugating_enzyme"/>
</dbReference>
<dbReference type="FunFam" id="3.10.110.10:FF:000086">
    <property type="entry name" value="Ubiquitin-conjugating enzyme E2 J1"/>
    <property type="match status" value="1"/>
</dbReference>
<dbReference type="PROSITE" id="PS50127">
    <property type="entry name" value="UBC_2"/>
    <property type="match status" value="1"/>
</dbReference>
<dbReference type="OrthoDB" id="1158011at2759"/>
<feature type="compositionally biased region" description="Low complexity" evidence="2">
    <location>
        <begin position="234"/>
        <end position="260"/>
    </location>
</feature>
<feature type="domain" description="UBC core" evidence="3">
    <location>
        <begin position="11"/>
        <end position="157"/>
    </location>
</feature>
<name>A0A8H3J169_9LECA</name>
<reference evidence="4" key="1">
    <citation type="submission" date="2021-03" db="EMBL/GenBank/DDBJ databases">
        <authorList>
            <person name="Tagirdzhanova G."/>
        </authorList>
    </citation>
    <scope>NUCLEOTIDE SEQUENCE</scope>
</reference>
<dbReference type="CDD" id="cd23799">
    <property type="entry name" value="UBCc_UBE2J"/>
    <property type="match status" value="1"/>
</dbReference>
<dbReference type="InterPro" id="IPR016135">
    <property type="entry name" value="UBQ-conjugating_enzyme/RWD"/>
</dbReference>
<evidence type="ECO:0000313" key="5">
    <source>
        <dbReference type="Proteomes" id="UP000664521"/>
    </source>
</evidence>
<feature type="region of interest" description="Disordered" evidence="2">
    <location>
        <begin position="221"/>
        <end position="260"/>
    </location>
</feature>
<proteinExistence type="predicted"/>
<keyword evidence="1" id="KW-0833">Ubl conjugation pathway</keyword>
<evidence type="ECO:0000256" key="1">
    <source>
        <dbReference type="ARBA" id="ARBA00022786"/>
    </source>
</evidence>
<evidence type="ECO:0000313" key="4">
    <source>
        <dbReference type="EMBL" id="CAF9938802.1"/>
    </source>
</evidence>
<dbReference type="SUPFAM" id="SSF54495">
    <property type="entry name" value="UBC-like"/>
    <property type="match status" value="1"/>
</dbReference>